<feature type="region of interest" description="Disordered" evidence="1">
    <location>
        <begin position="305"/>
        <end position="337"/>
    </location>
</feature>
<sequence>MHLRVEATQPCALFPTKPTFVNPPAPSTLGYQPLSSTLPYPHQYYHQQQQQQGYSYSNGFGNNSNTVKRSSSAFEPLFYHQQQQQQQQVLPPSPPVTPSSMDRLPNLADFAASIVYLMWHARKPSLMATSKLSSPYRHSFSAVSGNASPAFKRFCLQVLTATQLSESAVFLALKYIANLLESNPSIEGAEGSEYRLFIVALMLANKFLDDNTFTNKTWSEVSGMKVQDLNIMESEFLEALEYSLFVREESYAQWKSVLETCRRQFTQQQHSLMMMSPAEQQHPLQRQEWITSTLYNLGLYKSSGEEKTLEPQQHQQQHDYLETDDDDDDDDDDDEVDDEEELFQMMHQQHTLRQQQDEQQRAMWSAAASATRVQLEQSQRQYQLYLMQQEQQQQQQQYRHHQSMTTPPLSLSSSSSTSALNRSSRSSVSSFGSRHATDATSSFALPTSRSTASVSRATPSYMQSTSGYGPSSSNRSSSSAYRSTCVPPGFQRRTSPWEPLGGTGGGGRCGDSFYSHQPFHPYQRQVTIVPPPSLRSQCPWGE</sequence>
<reference evidence="2 3" key="1">
    <citation type="submission" date="2016-07" db="EMBL/GenBank/DDBJ databases">
        <title>Pervasive Adenine N6-methylation of Active Genes in Fungi.</title>
        <authorList>
            <consortium name="DOE Joint Genome Institute"/>
            <person name="Mondo S.J."/>
            <person name="Dannebaum R.O."/>
            <person name="Kuo R.C."/>
            <person name="Labutti K."/>
            <person name="Haridas S."/>
            <person name="Kuo A."/>
            <person name="Salamov A."/>
            <person name="Ahrendt S.R."/>
            <person name="Lipzen A."/>
            <person name="Sullivan W."/>
            <person name="Andreopoulos W.B."/>
            <person name="Clum A."/>
            <person name="Lindquist E."/>
            <person name="Daum C."/>
            <person name="Ramamoorthy G.K."/>
            <person name="Gryganskyi A."/>
            <person name="Culley D."/>
            <person name="Magnuson J.K."/>
            <person name="James T.Y."/>
            <person name="O'Malley M.A."/>
            <person name="Stajich J.E."/>
            <person name="Spatafora J.W."/>
            <person name="Visel A."/>
            <person name="Grigoriev I.V."/>
        </authorList>
    </citation>
    <scope>NUCLEOTIDE SEQUENCE [LARGE SCALE GENOMIC DNA]</scope>
    <source>
        <strain evidence="2 3">NRRL 1336</strain>
    </source>
</reference>
<name>A0A1X2IW75_9FUNG</name>
<feature type="compositionally biased region" description="Low complexity" evidence="1">
    <location>
        <begin position="446"/>
        <end position="484"/>
    </location>
</feature>
<feature type="compositionally biased region" description="Low complexity" evidence="1">
    <location>
        <begin position="409"/>
        <end position="434"/>
    </location>
</feature>
<feature type="compositionally biased region" description="Acidic residues" evidence="1">
    <location>
        <begin position="322"/>
        <end position="337"/>
    </location>
</feature>
<dbReference type="GO" id="GO:0016538">
    <property type="term" value="F:cyclin-dependent protein serine/threonine kinase regulator activity"/>
    <property type="evidence" value="ECO:0007669"/>
    <property type="project" value="TreeGrafter"/>
</dbReference>
<dbReference type="EMBL" id="MCGE01000003">
    <property type="protein sequence ID" value="ORZ23272.1"/>
    <property type="molecule type" value="Genomic_DNA"/>
</dbReference>
<dbReference type="Proteomes" id="UP000193560">
    <property type="component" value="Unassembled WGS sequence"/>
</dbReference>
<evidence type="ECO:0008006" key="4">
    <source>
        <dbReference type="Google" id="ProtNLM"/>
    </source>
</evidence>
<dbReference type="GO" id="GO:0019901">
    <property type="term" value="F:protein kinase binding"/>
    <property type="evidence" value="ECO:0007669"/>
    <property type="project" value="InterPro"/>
</dbReference>
<dbReference type="GO" id="GO:0005634">
    <property type="term" value="C:nucleus"/>
    <property type="evidence" value="ECO:0007669"/>
    <property type="project" value="TreeGrafter"/>
</dbReference>
<accession>A0A1X2IW75</accession>
<comment type="caution">
    <text evidence="2">The sequence shown here is derived from an EMBL/GenBank/DDBJ whole genome shotgun (WGS) entry which is preliminary data.</text>
</comment>
<dbReference type="GO" id="GO:0000307">
    <property type="term" value="C:cyclin-dependent protein kinase holoenzyme complex"/>
    <property type="evidence" value="ECO:0007669"/>
    <property type="project" value="TreeGrafter"/>
</dbReference>
<dbReference type="Gene3D" id="1.10.472.10">
    <property type="entry name" value="Cyclin-like"/>
    <property type="match status" value="1"/>
</dbReference>
<proteinExistence type="predicted"/>
<dbReference type="PANTHER" id="PTHR15615">
    <property type="match status" value="1"/>
</dbReference>
<dbReference type="CDD" id="cd20557">
    <property type="entry name" value="CYCLIN_ScPCL1-like"/>
    <property type="match status" value="1"/>
</dbReference>
<keyword evidence="3" id="KW-1185">Reference proteome</keyword>
<dbReference type="InterPro" id="IPR013922">
    <property type="entry name" value="Cyclin_PHO80-like"/>
</dbReference>
<dbReference type="Pfam" id="PF08613">
    <property type="entry name" value="Cyclin"/>
    <property type="match status" value="1"/>
</dbReference>
<evidence type="ECO:0000313" key="3">
    <source>
        <dbReference type="Proteomes" id="UP000193560"/>
    </source>
</evidence>
<dbReference type="InterPro" id="IPR036915">
    <property type="entry name" value="Cyclin-like_sf"/>
</dbReference>
<dbReference type="STRING" id="90262.A0A1X2IW75"/>
<evidence type="ECO:0000256" key="1">
    <source>
        <dbReference type="SAM" id="MobiDB-lite"/>
    </source>
</evidence>
<gene>
    <name evidence="2" type="ORF">BCR42DRAFT_132456</name>
</gene>
<organism evidence="2 3">
    <name type="scientific">Absidia repens</name>
    <dbReference type="NCBI Taxonomy" id="90262"/>
    <lineage>
        <taxon>Eukaryota</taxon>
        <taxon>Fungi</taxon>
        <taxon>Fungi incertae sedis</taxon>
        <taxon>Mucoromycota</taxon>
        <taxon>Mucoromycotina</taxon>
        <taxon>Mucoromycetes</taxon>
        <taxon>Mucorales</taxon>
        <taxon>Cunninghamellaceae</taxon>
        <taxon>Absidia</taxon>
    </lineage>
</organism>
<dbReference type="AlphaFoldDB" id="A0A1X2IW75"/>
<dbReference type="SUPFAM" id="SSF47954">
    <property type="entry name" value="Cyclin-like"/>
    <property type="match status" value="1"/>
</dbReference>
<dbReference type="OrthoDB" id="244495at2759"/>
<protein>
    <recommendedName>
        <fullName evidence="4">Cyclin-domain-containing protein</fullName>
    </recommendedName>
</protein>
<feature type="region of interest" description="Disordered" evidence="1">
    <location>
        <begin position="393"/>
        <end position="512"/>
    </location>
</feature>
<dbReference type="PANTHER" id="PTHR15615:SF27">
    <property type="entry name" value="PHO85 CYCLIN CLG1"/>
    <property type="match status" value="1"/>
</dbReference>
<evidence type="ECO:0000313" key="2">
    <source>
        <dbReference type="EMBL" id="ORZ23272.1"/>
    </source>
</evidence>